<name>A0A0F9K7N2_9ZZZZ</name>
<evidence type="ECO:0000256" key="1">
    <source>
        <dbReference type="SAM" id="Phobius"/>
    </source>
</evidence>
<gene>
    <name evidence="2" type="ORF">LCGC14_1364480</name>
</gene>
<reference evidence="2" key="1">
    <citation type="journal article" date="2015" name="Nature">
        <title>Complex archaea that bridge the gap between prokaryotes and eukaryotes.</title>
        <authorList>
            <person name="Spang A."/>
            <person name="Saw J.H."/>
            <person name="Jorgensen S.L."/>
            <person name="Zaremba-Niedzwiedzka K."/>
            <person name="Martijn J."/>
            <person name="Lind A.E."/>
            <person name="van Eijk R."/>
            <person name="Schleper C."/>
            <person name="Guy L."/>
            <person name="Ettema T.J."/>
        </authorList>
    </citation>
    <scope>NUCLEOTIDE SEQUENCE</scope>
</reference>
<feature type="transmembrane region" description="Helical" evidence="1">
    <location>
        <begin position="15"/>
        <end position="38"/>
    </location>
</feature>
<dbReference type="EMBL" id="LAZR01008562">
    <property type="protein sequence ID" value="KKM77988.1"/>
    <property type="molecule type" value="Genomic_DNA"/>
</dbReference>
<evidence type="ECO:0000313" key="2">
    <source>
        <dbReference type="EMBL" id="KKM77988.1"/>
    </source>
</evidence>
<proteinExistence type="predicted"/>
<keyword evidence="1" id="KW-0812">Transmembrane</keyword>
<protein>
    <submittedName>
        <fullName evidence="2">Uncharacterized protein</fullName>
    </submittedName>
</protein>
<dbReference type="AlphaFoldDB" id="A0A0F9K7N2"/>
<organism evidence="2">
    <name type="scientific">marine sediment metagenome</name>
    <dbReference type="NCBI Taxonomy" id="412755"/>
    <lineage>
        <taxon>unclassified sequences</taxon>
        <taxon>metagenomes</taxon>
        <taxon>ecological metagenomes</taxon>
    </lineage>
</organism>
<sequence>MKIFQSIQGFVEDCIVFLTIPLFIAWCFVVGYLLSGLFF</sequence>
<keyword evidence="1" id="KW-1133">Transmembrane helix</keyword>
<keyword evidence="1" id="KW-0472">Membrane</keyword>
<accession>A0A0F9K7N2</accession>
<comment type="caution">
    <text evidence="2">The sequence shown here is derived from an EMBL/GenBank/DDBJ whole genome shotgun (WGS) entry which is preliminary data.</text>
</comment>